<dbReference type="EMBL" id="PFSJ01000019">
    <property type="protein sequence ID" value="PJC23583.1"/>
    <property type="molecule type" value="Genomic_DNA"/>
</dbReference>
<evidence type="ECO:0000256" key="1">
    <source>
        <dbReference type="SAM" id="Phobius"/>
    </source>
</evidence>
<keyword evidence="1" id="KW-0472">Membrane</keyword>
<sequence>MFSPSSDKSLIYYDSLKLVNLKDLAFVNKSQLKFFVEYIGAFFITINLSLFSLLFLVDFDKFDLAHVTSSRDVAMNTLVVPQNSNVLGVSDNKDVVIEQAPKPETVEVIDEIPSNSCSFSADDVMYSSNSIVSVGKLQSLCVNHSVKNGSALWQINMLDGQNVVLKGNCVNIDDFSNLESVTAYVIDSSNIRSGSCDLSFSK</sequence>
<accession>A0A2M8ELG2</accession>
<feature type="transmembrane region" description="Helical" evidence="1">
    <location>
        <begin position="38"/>
        <end position="57"/>
    </location>
</feature>
<dbReference type="AlphaFoldDB" id="A0A2M8ELG2"/>
<evidence type="ECO:0000313" key="3">
    <source>
        <dbReference type="Proteomes" id="UP000229756"/>
    </source>
</evidence>
<proteinExistence type="predicted"/>
<comment type="caution">
    <text evidence="2">The sequence shown here is derived from an EMBL/GenBank/DDBJ whole genome shotgun (WGS) entry which is preliminary data.</text>
</comment>
<dbReference type="Proteomes" id="UP000229756">
    <property type="component" value="Unassembled WGS sequence"/>
</dbReference>
<protein>
    <submittedName>
        <fullName evidence="2">Uncharacterized protein</fullName>
    </submittedName>
</protein>
<evidence type="ECO:0000313" key="2">
    <source>
        <dbReference type="EMBL" id="PJC23583.1"/>
    </source>
</evidence>
<gene>
    <name evidence="2" type="ORF">CO058_02385</name>
</gene>
<reference evidence="3" key="1">
    <citation type="submission" date="2017-09" db="EMBL/GenBank/DDBJ databases">
        <title>Depth-based differentiation of microbial function through sediment-hosted aquifers and enrichment of novel symbionts in the deep terrestrial subsurface.</title>
        <authorList>
            <person name="Probst A.J."/>
            <person name="Ladd B."/>
            <person name="Jarett J.K."/>
            <person name="Geller-Mcgrath D.E."/>
            <person name="Sieber C.M.K."/>
            <person name="Emerson J.B."/>
            <person name="Anantharaman K."/>
            <person name="Thomas B.C."/>
            <person name="Malmstrom R."/>
            <person name="Stieglmeier M."/>
            <person name="Klingl A."/>
            <person name="Woyke T."/>
            <person name="Ryan C.M."/>
            <person name="Banfield J.F."/>
        </authorList>
    </citation>
    <scope>NUCLEOTIDE SEQUENCE [LARGE SCALE GENOMIC DNA]</scope>
</reference>
<name>A0A2M8ELG2_UNCKA</name>
<keyword evidence="1" id="KW-1133">Transmembrane helix</keyword>
<keyword evidence="1" id="KW-0812">Transmembrane</keyword>
<organism evidence="2 3">
    <name type="scientific">candidate division WWE3 bacterium CG_4_9_14_0_2_um_filter_35_11</name>
    <dbReference type="NCBI Taxonomy" id="1975077"/>
    <lineage>
        <taxon>Bacteria</taxon>
        <taxon>Katanobacteria</taxon>
    </lineage>
</organism>